<name>A0ABU4KDK4_9ACTN</name>
<gene>
    <name evidence="1" type="ORF">R2363_27295</name>
</gene>
<dbReference type="EMBL" id="JAWJZF010000464">
    <property type="protein sequence ID" value="MDX2295865.1"/>
    <property type="molecule type" value="Genomic_DNA"/>
</dbReference>
<evidence type="ECO:0000313" key="2">
    <source>
        <dbReference type="Proteomes" id="UP001278571"/>
    </source>
</evidence>
<protein>
    <submittedName>
        <fullName evidence="1">Protein kilB</fullName>
    </submittedName>
</protein>
<reference evidence="1 2" key="1">
    <citation type="submission" date="2023-10" db="EMBL/GenBank/DDBJ databases">
        <authorList>
            <person name="Wang X.X."/>
        </authorList>
    </citation>
    <scope>NUCLEOTIDE SEQUENCE [LARGE SCALE GENOMIC DNA]</scope>
    <source>
        <strain evidence="1 2">NBRC 12816</strain>
    </source>
</reference>
<organism evidence="1 2">
    <name type="scientific">Streptomyces roseolus</name>
    <dbReference type="NCBI Taxonomy" id="67358"/>
    <lineage>
        <taxon>Bacteria</taxon>
        <taxon>Bacillati</taxon>
        <taxon>Actinomycetota</taxon>
        <taxon>Actinomycetes</taxon>
        <taxon>Kitasatosporales</taxon>
        <taxon>Streptomycetaceae</taxon>
        <taxon>Streptomyces</taxon>
    </lineage>
</organism>
<keyword evidence="2" id="KW-1185">Reference proteome</keyword>
<comment type="caution">
    <text evidence="1">The sequence shown here is derived from an EMBL/GenBank/DDBJ whole genome shotgun (WGS) entry which is preliminary data.</text>
</comment>
<evidence type="ECO:0000313" key="1">
    <source>
        <dbReference type="EMBL" id="MDX2295865.1"/>
    </source>
</evidence>
<sequence>MLATVIAVLGTLLGAVVAGTLQHRTARAGRDAVRADARRAQELAAAADFAAAVAAHRRAMAVREGLRLSGADDQALTAARAESHATRSAIEAPRVLVSILVPALAPAAERAARATYALRGAADAAALDILRQDSIAAADAFTAAAGRHFA</sequence>
<dbReference type="RefSeq" id="WP_319012053.1">
    <property type="nucleotide sequence ID" value="NZ_JAWJZF010000464.1"/>
</dbReference>
<proteinExistence type="predicted"/>
<accession>A0ABU4KDK4</accession>
<dbReference type="Proteomes" id="UP001278571">
    <property type="component" value="Unassembled WGS sequence"/>
</dbReference>